<sequence length="395" mass="43310">MGIEVNDICMDKEPDRVIVYSSDVSHNSSDENVSNHHGVLESYEPINGDPEFQSSEEGTEAKEYEVKECTNEMSTEIAELSPTEESKEKQNVVSSDLPEENAKSEKQKKRQNKGGSTNHASKLTSAGAVRTKPTVPQPFALATAKRASSGARPSGFEQEAFTGVNRPSNASKALHPNSIKQNQPLPVPRKPLQPKNKKHSDEEDACSVTSSNAATARTVKSKKIIASAPVFRSTERAEKRKEFYSKLEEKQHALEAEKTQNEVRSKEEKEAAIKQLRKSLMFKASPMPSFYHEGPPPKVELKKLPPTRAKSPKLGRRKSCSDAVNSAQTASVKGVFGPGNRPTLGTFKEEDGNSFPTSRKDQHEILNGHDSSGLVDEVNQTIPLEVNVHITSVVG</sequence>
<evidence type="ECO:0000256" key="4">
    <source>
        <dbReference type="ARBA" id="ARBA00022701"/>
    </source>
</evidence>
<evidence type="ECO:0000256" key="2">
    <source>
        <dbReference type="ARBA" id="ARBA00005885"/>
    </source>
</evidence>
<dbReference type="Pfam" id="PF06886">
    <property type="entry name" value="TPX2"/>
    <property type="match status" value="1"/>
</dbReference>
<keyword evidence="5" id="KW-0206">Cytoskeleton</keyword>
<evidence type="ECO:0000256" key="6">
    <source>
        <dbReference type="SAM" id="Coils"/>
    </source>
</evidence>
<feature type="domain" description="TPX2 C-terminal" evidence="8">
    <location>
        <begin position="230"/>
        <end position="299"/>
    </location>
</feature>
<dbReference type="PANTHER" id="PTHR46372">
    <property type="entry name" value="PROTEIN WVD2-LIKE 3"/>
    <property type="match status" value="1"/>
</dbReference>
<dbReference type="InterPro" id="IPR027329">
    <property type="entry name" value="TPX2_C"/>
</dbReference>
<comment type="subcellular location">
    <subcellularLocation>
        <location evidence="1">Cytoplasm</location>
        <location evidence="1">Cytoskeleton</location>
    </subcellularLocation>
</comment>
<comment type="caution">
    <text evidence="9">The sequence shown here is derived from an EMBL/GenBank/DDBJ whole genome shotgun (WGS) entry which is preliminary data.</text>
</comment>
<feature type="compositionally biased region" description="Polar residues" evidence="7">
    <location>
        <begin position="322"/>
        <end position="331"/>
    </location>
</feature>
<keyword evidence="4" id="KW-0493">Microtubule</keyword>
<keyword evidence="3" id="KW-0963">Cytoplasm</keyword>
<name>A0AAV8TD39_9ROSI</name>
<feature type="compositionally biased region" description="Basic and acidic residues" evidence="7">
    <location>
        <begin position="59"/>
        <end position="70"/>
    </location>
</feature>
<feature type="compositionally biased region" description="Polar residues" evidence="7">
    <location>
        <begin position="22"/>
        <end position="32"/>
    </location>
</feature>
<dbReference type="AlphaFoldDB" id="A0AAV8TD39"/>
<keyword evidence="10" id="KW-1185">Reference proteome</keyword>
<comment type="similarity">
    <text evidence="2">Belongs to the TPX2 family.</text>
</comment>
<evidence type="ECO:0000256" key="5">
    <source>
        <dbReference type="ARBA" id="ARBA00023212"/>
    </source>
</evidence>
<dbReference type="Proteomes" id="UP001159364">
    <property type="component" value="Linkage Group LG05"/>
</dbReference>
<feature type="coiled-coil region" evidence="6">
    <location>
        <begin position="244"/>
        <end position="276"/>
    </location>
</feature>
<dbReference type="InterPro" id="IPR044806">
    <property type="entry name" value="WVD2/WDL1-4"/>
</dbReference>
<organism evidence="9 10">
    <name type="scientific">Erythroxylum novogranatense</name>
    <dbReference type="NCBI Taxonomy" id="1862640"/>
    <lineage>
        <taxon>Eukaryota</taxon>
        <taxon>Viridiplantae</taxon>
        <taxon>Streptophyta</taxon>
        <taxon>Embryophyta</taxon>
        <taxon>Tracheophyta</taxon>
        <taxon>Spermatophyta</taxon>
        <taxon>Magnoliopsida</taxon>
        <taxon>eudicotyledons</taxon>
        <taxon>Gunneridae</taxon>
        <taxon>Pentapetalae</taxon>
        <taxon>rosids</taxon>
        <taxon>fabids</taxon>
        <taxon>Malpighiales</taxon>
        <taxon>Erythroxylaceae</taxon>
        <taxon>Erythroxylum</taxon>
    </lineage>
</organism>
<feature type="region of interest" description="Disordered" evidence="7">
    <location>
        <begin position="21"/>
        <end position="218"/>
    </location>
</feature>
<proteinExistence type="inferred from homology"/>
<dbReference type="GO" id="GO:0005874">
    <property type="term" value="C:microtubule"/>
    <property type="evidence" value="ECO:0007669"/>
    <property type="project" value="UniProtKB-KW"/>
</dbReference>
<keyword evidence="6" id="KW-0175">Coiled coil</keyword>
<feature type="region of interest" description="Disordered" evidence="7">
    <location>
        <begin position="287"/>
        <end position="374"/>
    </location>
</feature>
<feature type="compositionally biased region" description="Polar residues" evidence="7">
    <location>
        <begin position="113"/>
        <end position="124"/>
    </location>
</feature>
<dbReference type="EMBL" id="JAIWQS010000005">
    <property type="protein sequence ID" value="KAJ8764578.1"/>
    <property type="molecule type" value="Genomic_DNA"/>
</dbReference>
<evidence type="ECO:0000256" key="7">
    <source>
        <dbReference type="SAM" id="MobiDB-lite"/>
    </source>
</evidence>
<gene>
    <name evidence="9" type="ORF">K2173_006450</name>
</gene>
<dbReference type="GO" id="GO:0008017">
    <property type="term" value="F:microtubule binding"/>
    <property type="evidence" value="ECO:0007669"/>
    <property type="project" value="InterPro"/>
</dbReference>
<dbReference type="GO" id="GO:0000226">
    <property type="term" value="P:microtubule cytoskeleton organization"/>
    <property type="evidence" value="ECO:0007669"/>
    <property type="project" value="InterPro"/>
</dbReference>
<dbReference type="PANTHER" id="PTHR46372:SF2">
    <property type="entry name" value="PROTEIN WVD2-LIKE 3"/>
    <property type="match status" value="1"/>
</dbReference>
<evidence type="ECO:0000256" key="1">
    <source>
        <dbReference type="ARBA" id="ARBA00004245"/>
    </source>
</evidence>
<reference evidence="9 10" key="1">
    <citation type="submission" date="2021-09" db="EMBL/GenBank/DDBJ databases">
        <title>Genomic insights and catalytic innovation underlie evolution of tropane alkaloids biosynthesis.</title>
        <authorList>
            <person name="Wang Y.-J."/>
            <person name="Tian T."/>
            <person name="Huang J.-P."/>
            <person name="Huang S.-X."/>
        </authorList>
    </citation>
    <scope>NUCLEOTIDE SEQUENCE [LARGE SCALE GENOMIC DNA]</scope>
    <source>
        <strain evidence="9">KIB-2018</strain>
        <tissue evidence="9">Leaf</tissue>
    </source>
</reference>
<evidence type="ECO:0000313" key="10">
    <source>
        <dbReference type="Proteomes" id="UP001159364"/>
    </source>
</evidence>
<feature type="compositionally biased region" description="Basic and acidic residues" evidence="7">
    <location>
        <begin position="358"/>
        <end position="367"/>
    </location>
</feature>
<evidence type="ECO:0000256" key="3">
    <source>
        <dbReference type="ARBA" id="ARBA00022490"/>
    </source>
</evidence>
<accession>A0AAV8TD39</accession>
<protein>
    <recommendedName>
        <fullName evidence="8">TPX2 C-terminal domain-containing protein</fullName>
    </recommendedName>
</protein>
<evidence type="ECO:0000313" key="9">
    <source>
        <dbReference type="EMBL" id="KAJ8764578.1"/>
    </source>
</evidence>
<evidence type="ECO:0000259" key="8">
    <source>
        <dbReference type="Pfam" id="PF06886"/>
    </source>
</evidence>